<evidence type="ECO:0000259" key="3">
    <source>
        <dbReference type="PROSITE" id="PS50921"/>
    </source>
</evidence>
<sequence length="250" mass="26452">MGADEELARSLARLAGSWYLPDAEEVRRRITAAAPALVPGCEQSAISLLDRHGGIVPVAATAEAAARAGRIQHETGSGPGLDAVRLRPVCRVGDLLLDEHWPETSRRIARETGIRCLLAVRLAAGDDVLGALNLYARAPYALGAAAETRAGLLCSHAALALAATDCRRTCAELRDALRSSRSIGIALGIVMAQRRVTPDEAFAVVRRCAQRQHRKVREVAADIVLTGEIPDARRPAPAARTPASAGDLLS</sequence>
<dbReference type="SMART" id="SM01012">
    <property type="entry name" value="ANTAR"/>
    <property type="match status" value="1"/>
</dbReference>
<dbReference type="PIRSF" id="PIRSF036625">
    <property type="entry name" value="GAF_ANTAR"/>
    <property type="match status" value="1"/>
</dbReference>
<dbReference type="AlphaFoldDB" id="A0A919JR12"/>
<accession>A0A919JR12</accession>
<dbReference type="SUPFAM" id="SSF55781">
    <property type="entry name" value="GAF domain-like"/>
    <property type="match status" value="1"/>
</dbReference>
<dbReference type="PROSITE" id="PS50921">
    <property type="entry name" value="ANTAR"/>
    <property type="match status" value="1"/>
</dbReference>
<name>A0A919JR12_9ACTN</name>
<proteinExistence type="predicted"/>
<keyword evidence="1" id="KW-0805">Transcription regulation</keyword>
<dbReference type="InterPro" id="IPR012074">
    <property type="entry name" value="GAF_ANTAR"/>
</dbReference>
<evidence type="ECO:0000313" key="4">
    <source>
        <dbReference type="EMBL" id="GIE53862.1"/>
    </source>
</evidence>
<dbReference type="EMBL" id="BOMQ01000090">
    <property type="protein sequence ID" value="GIE53862.1"/>
    <property type="molecule type" value="Genomic_DNA"/>
</dbReference>
<dbReference type="RefSeq" id="WP_203776234.1">
    <property type="nucleotide sequence ID" value="NZ_BAAAYJ010000059.1"/>
</dbReference>
<dbReference type="InterPro" id="IPR003018">
    <property type="entry name" value="GAF"/>
</dbReference>
<dbReference type="Gene3D" id="1.10.10.10">
    <property type="entry name" value="Winged helix-like DNA-binding domain superfamily/Winged helix DNA-binding domain"/>
    <property type="match status" value="1"/>
</dbReference>
<keyword evidence="5" id="KW-1185">Reference proteome</keyword>
<dbReference type="InterPro" id="IPR036388">
    <property type="entry name" value="WH-like_DNA-bd_sf"/>
</dbReference>
<dbReference type="InterPro" id="IPR029016">
    <property type="entry name" value="GAF-like_dom_sf"/>
</dbReference>
<evidence type="ECO:0000313" key="5">
    <source>
        <dbReference type="Proteomes" id="UP000647172"/>
    </source>
</evidence>
<dbReference type="GO" id="GO:0003723">
    <property type="term" value="F:RNA binding"/>
    <property type="evidence" value="ECO:0007669"/>
    <property type="project" value="InterPro"/>
</dbReference>
<dbReference type="Pfam" id="PF13185">
    <property type="entry name" value="GAF_2"/>
    <property type="match status" value="1"/>
</dbReference>
<evidence type="ECO:0000256" key="2">
    <source>
        <dbReference type="ARBA" id="ARBA00023163"/>
    </source>
</evidence>
<comment type="caution">
    <text evidence="4">The sequence shown here is derived from an EMBL/GenBank/DDBJ whole genome shotgun (WGS) entry which is preliminary data.</text>
</comment>
<dbReference type="Gene3D" id="3.30.450.40">
    <property type="match status" value="1"/>
</dbReference>
<dbReference type="InterPro" id="IPR005561">
    <property type="entry name" value="ANTAR"/>
</dbReference>
<keyword evidence="2" id="KW-0804">Transcription</keyword>
<organism evidence="4 5">
    <name type="scientific">Actinoplanes nipponensis</name>
    <dbReference type="NCBI Taxonomy" id="135950"/>
    <lineage>
        <taxon>Bacteria</taxon>
        <taxon>Bacillati</taxon>
        <taxon>Actinomycetota</taxon>
        <taxon>Actinomycetes</taxon>
        <taxon>Micromonosporales</taxon>
        <taxon>Micromonosporaceae</taxon>
        <taxon>Actinoplanes</taxon>
    </lineage>
</organism>
<feature type="domain" description="ANTAR" evidence="3">
    <location>
        <begin position="163"/>
        <end position="224"/>
    </location>
</feature>
<protein>
    <recommendedName>
        <fullName evidence="3">ANTAR domain-containing protein</fullName>
    </recommendedName>
</protein>
<dbReference type="Proteomes" id="UP000647172">
    <property type="component" value="Unassembled WGS sequence"/>
</dbReference>
<reference evidence="4" key="1">
    <citation type="submission" date="2021-01" db="EMBL/GenBank/DDBJ databases">
        <title>Whole genome shotgun sequence of Actinoplanes nipponensis NBRC 14063.</title>
        <authorList>
            <person name="Komaki H."/>
            <person name="Tamura T."/>
        </authorList>
    </citation>
    <scope>NUCLEOTIDE SEQUENCE</scope>
    <source>
        <strain evidence="4">NBRC 14063</strain>
    </source>
</reference>
<evidence type="ECO:0000256" key="1">
    <source>
        <dbReference type="ARBA" id="ARBA00023015"/>
    </source>
</evidence>
<dbReference type="Pfam" id="PF03861">
    <property type="entry name" value="ANTAR"/>
    <property type="match status" value="1"/>
</dbReference>
<dbReference type="SMART" id="SM00065">
    <property type="entry name" value="GAF"/>
    <property type="match status" value="1"/>
</dbReference>
<gene>
    <name evidence="4" type="ORF">Ani05nite_73960</name>
</gene>